<dbReference type="STRING" id="1802319.A2928_02495"/>
<dbReference type="EMBL" id="MHRX01000038">
    <property type="protein sequence ID" value="OHA32809.1"/>
    <property type="molecule type" value="Genomic_DNA"/>
</dbReference>
<evidence type="ECO:0000313" key="2">
    <source>
        <dbReference type="Proteomes" id="UP000176221"/>
    </source>
</evidence>
<dbReference type="InterPro" id="IPR007711">
    <property type="entry name" value="HigB-1"/>
</dbReference>
<protein>
    <recommendedName>
        <fullName evidence="3">Type II toxin-antitoxin system mRNA interferase toxin, RelE/StbE family</fullName>
    </recommendedName>
</protein>
<dbReference type="Gene3D" id="3.30.2310.20">
    <property type="entry name" value="RelE-like"/>
    <property type="match status" value="1"/>
</dbReference>
<comment type="caution">
    <text evidence="1">The sequence shown here is derived from an EMBL/GenBank/DDBJ whole genome shotgun (WGS) entry which is preliminary data.</text>
</comment>
<name>A0A1G2NBN9_9BACT</name>
<proteinExistence type="predicted"/>
<reference evidence="1 2" key="1">
    <citation type="journal article" date="2016" name="Nat. Commun.">
        <title>Thousands of microbial genomes shed light on interconnected biogeochemical processes in an aquifer system.</title>
        <authorList>
            <person name="Anantharaman K."/>
            <person name="Brown C.T."/>
            <person name="Hug L.A."/>
            <person name="Sharon I."/>
            <person name="Castelle C.J."/>
            <person name="Probst A.J."/>
            <person name="Thomas B.C."/>
            <person name="Singh A."/>
            <person name="Wilkins M.J."/>
            <person name="Karaoz U."/>
            <person name="Brodie E.L."/>
            <person name="Williams K.H."/>
            <person name="Hubbard S.S."/>
            <person name="Banfield J.F."/>
        </authorList>
    </citation>
    <scope>NUCLEOTIDE SEQUENCE [LARGE SCALE GENOMIC DNA]</scope>
</reference>
<accession>A0A1G2NBN9</accession>
<evidence type="ECO:0000313" key="1">
    <source>
        <dbReference type="EMBL" id="OHA32809.1"/>
    </source>
</evidence>
<dbReference type="Pfam" id="PF05015">
    <property type="entry name" value="HigB-like_toxin"/>
    <property type="match status" value="1"/>
</dbReference>
<dbReference type="AlphaFoldDB" id="A0A1G2NBN9"/>
<dbReference type="Proteomes" id="UP000176221">
    <property type="component" value="Unassembled WGS sequence"/>
</dbReference>
<dbReference type="SUPFAM" id="SSF143011">
    <property type="entry name" value="RelE-like"/>
    <property type="match status" value="1"/>
</dbReference>
<sequence>MIAVHFKPTFVRQFKKLPSDLQDEVIEKIHEFKHSKNHKKLKVHKLRGALKNYYSFSIDYKNRIVFQYENNREVVFVYIGDHNIYR</sequence>
<dbReference type="InterPro" id="IPR035093">
    <property type="entry name" value="RelE/ParE_toxin_dom_sf"/>
</dbReference>
<organism evidence="1 2">
    <name type="scientific">Candidatus Taylorbacteria bacterium RIFCSPLOWO2_01_FULL_45_15b</name>
    <dbReference type="NCBI Taxonomy" id="1802319"/>
    <lineage>
        <taxon>Bacteria</taxon>
        <taxon>Candidatus Tayloriibacteriota</taxon>
    </lineage>
</organism>
<gene>
    <name evidence="1" type="ORF">A2928_02495</name>
</gene>
<evidence type="ECO:0008006" key="3">
    <source>
        <dbReference type="Google" id="ProtNLM"/>
    </source>
</evidence>